<reference evidence="2" key="2">
    <citation type="journal article" date="2024" name="Plant">
        <title>Genomic evolution and insights into agronomic trait innovations of Sesamum species.</title>
        <authorList>
            <person name="Miao H."/>
            <person name="Wang L."/>
            <person name="Qu L."/>
            <person name="Liu H."/>
            <person name="Sun Y."/>
            <person name="Le M."/>
            <person name="Wang Q."/>
            <person name="Wei S."/>
            <person name="Zheng Y."/>
            <person name="Lin W."/>
            <person name="Duan Y."/>
            <person name="Cao H."/>
            <person name="Xiong S."/>
            <person name="Wang X."/>
            <person name="Wei L."/>
            <person name="Li C."/>
            <person name="Ma Q."/>
            <person name="Ju M."/>
            <person name="Zhao R."/>
            <person name="Li G."/>
            <person name="Mu C."/>
            <person name="Tian Q."/>
            <person name="Mei H."/>
            <person name="Zhang T."/>
            <person name="Gao T."/>
            <person name="Zhang H."/>
        </authorList>
    </citation>
    <scope>NUCLEOTIDE SEQUENCE</scope>
    <source>
        <strain evidence="2">3651</strain>
    </source>
</reference>
<keyword evidence="3" id="KW-1185">Reference proteome</keyword>
<dbReference type="EMBL" id="JACGWO010000001">
    <property type="protein sequence ID" value="KAK4438484.1"/>
    <property type="molecule type" value="Genomic_DNA"/>
</dbReference>
<accession>A0AAE2CY81</accession>
<evidence type="ECO:0000259" key="1">
    <source>
        <dbReference type="Pfam" id="PF13456"/>
    </source>
</evidence>
<dbReference type="PANTHER" id="PTHR47074:SF48">
    <property type="entry name" value="POLYNUCLEOTIDYL TRANSFERASE, RIBONUCLEASE H-LIKE SUPERFAMILY PROTEIN"/>
    <property type="match status" value="1"/>
</dbReference>
<dbReference type="InterPro" id="IPR012337">
    <property type="entry name" value="RNaseH-like_sf"/>
</dbReference>
<gene>
    <name evidence="2" type="ORF">Salat_0182700</name>
</gene>
<dbReference type="PANTHER" id="PTHR47074">
    <property type="entry name" value="BNAC02G40300D PROTEIN"/>
    <property type="match status" value="1"/>
</dbReference>
<dbReference type="InterPro" id="IPR052929">
    <property type="entry name" value="RNase_H-like_EbsB-rel"/>
</dbReference>
<evidence type="ECO:0000313" key="3">
    <source>
        <dbReference type="Proteomes" id="UP001293254"/>
    </source>
</evidence>
<sequence length="268" mass="29940">MDAHHIKTIPISTYNAEDWLIWTLDKHGRFTIRSAHHAAISLSQTHQASSSSLYYENPKVWAVSSIPWTIISARGSSTDGWILEVCSQLDNVLGDQFLSLCWGIWNNRNKLVMEGRGKSPKEVFRDSISFLNEFREMRARVDTTANVHLPQVWQPPDKGSVKINSDRAICSTRTRIGIGVIEQQAKLLALQEGVHLAMECGWRTVILESDCLVAIQKLNSTTTDESLLGTLVHDISVVSSLIQSCTFQFIRRTGNSEAHLLAKLAVTA</sequence>
<name>A0AAE2CY81_9LAMI</name>
<reference evidence="2" key="1">
    <citation type="submission" date="2020-06" db="EMBL/GenBank/DDBJ databases">
        <authorList>
            <person name="Li T."/>
            <person name="Hu X."/>
            <person name="Zhang T."/>
            <person name="Song X."/>
            <person name="Zhang H."/>
            <person name="Dai N."/>
            <person name="Sheng W."/>
            <person name="Hou X."/>
            <person name="Wei L."/>
        </authorList>
    </citation>
    <scope>NUCLEOTIDE SEQUENCE</scope>
    <source>
        <strain evidence="2">3651</strain>
        <tissue evidence="2">Leaf</tissue>
    </source>
</reference>
<dbReference type="InterPro" id="IPR044730">
    <property type="entry name" value="RNase_H-like_dom_plant"/>
</dbReference>
<evidence type="ECO:0000313" key="2">
    <source>
        <dbReference type="EMBL" id="KAK4438484.1"/>
    </source>
</evidence>
<protein>
    <recommendedName>
        <fullName evidence="1">RNase H type-1 domain-containing protein</fullName>
    </recommendedName>
</protein>
<proteinExistence type="predicted"/>
<feature type="domain" description="RNase H type-1" evidence="1">
    <location>
        <begin position="168"/>
        <end position="265"/>
    </location>
</feature>
<dbReference type="Proteomes" id="UP001293254">
    <property type="component" value="Unassembled WGS sequence"/>
</dbReference>
<dbReference type="InterPro" id="IPR002156">
    <property type="entry name" value="RNaseH_domain"/>
</dbReference>
<dbReference type="SUPFAM" id="SSF53098">
    <property type="entry name" value="Ribonuclease H-like"/>
    <property type="match status" value="1"/>
</dbReference>
<dbReference type="InterPro" id="IPR036397">
    <property type="entry name" value="RNaseH_sf"/>
</dbReference>
<dbReference type="Gene3D" id="3.30.420.10">
    <property type="entry name" value="Ribonuclease H-like superfamily/Ribonuclease H"/>
    <property type="match status" value="1"/>
</dbReference>
<dbReference type="AlphaFoldDB" id="A0AAE2CY81"/>
<comment type="caution">
    <text evidence="2">The sequence shown here is derived from an EMBL/GenBank/DDBJ whole genome shotgun (WGS) entry which is preliminary data.</text>
</comment>
<dbReference type="CDD" id="cd06222">
    <property type="entry name" value="RNase_H_like"/>
    <property type="match status" value="1"/>
</dbReference>
<dbReference type="GO" id="GO:0004523">
    <property type="term" value="F:RNA-DNA hybrid ribonuclease activity"/>
    <property type="evidence" value="ECO:0007669"/>
    <property type="project" value="InterPro"/>
</dbReference>
<dbReference type="Pfam" id="PF13456">
    <property type="entry name" value="RVT_3"/>
    <property type="match status" value="1"/>
</dbReference>
<organism evidence="2 3">
    <name type="scientific">Sesamum alatum</name>
    <dbReference type="NCBI Taxonomy" id="300844"/>
    <lineage>
        <taxon>Eukaryota</taxon>
        <taxon>Viridiplantae</taxon>
        <taxon>Streptophyta</taxon>
        <taxon>Embryophyta</taxon>
        <taxon>Tracheophyta</taxon>
        <taxon>Spermatophyta</taxon>
        <taxon>Magnoliopsida</taxon>
        <taxon>eudicotyledons</taxon>
        <taxon>Gunneridae</taxon>
        <taxon>Pentapetalae</taxon>
        <taxon>asterids</taxon>
        <taxon>lamiids</taxon>
        <taxon>Lamiales</taxon>
        <taxon>Pedaliaceae</taxon>
        <taxon>Sesamum</taxon>
    </lineage>
</organism>
<dbReference type="GO" id="GO:0003676">
    <property type="term" value="F:nucleic acid binding"/>
    <property type="evidence" value="ECO:0007669"/>
    <property type="project" value="InterPro"/>
</dbReference>